<keyword evidence="1" id="KW-0805">Transcription regulation</keyword>
<reference evidence="5 6" key="1">
    <citation type="journal article" date="2019" name="Anaerobe">
        <title>Detection of Robinsoniella peoriensis in multiple bone samples of a trauma patient.</title>
        <authorList>
            <person name="Schrottner P."/>
            <person name="Hartwich K."/>
            <person name="Bunk B."/>
            <person name="Schober I."/>
            <person name="Helbig S."/>
            <person name="Rudolph W.W."/>
            <person name="Gunzer F."/>
        </authorList>
    </citation>
    <scope>NUCLEOTIDE SEQUENCE [LARGE SCALE GENOMIC DNA]</scope>
    <source>
        <strain evidence="5 6">DSM 106044</strain>
    </source>
</reference>
<evidence type="ECO:0000256" key="1">
    <source>
        <dbReference type="ARBA" id="ARBA00023015"/>
    </source>
</evidence>
<dbReference type="Gene3D" id="1.10.260.40">
    <property type="entry name" value="lambda repressor-like DNA-binding domains"/>
    <property type="match status" value="1"/>
</dbReference>
<dbReference type="InterPro" id="IPR000843">
    <property type="entry name" value="HTH_LacI"/>
</dbReference>
<evidence type="ECO:0000256" key="3">
    <source>
        <dbReference type="ARBA" id="ARBA00023163"/>
    </source>
</evidence>
<accession>A0A4U8Q9D0</accession>
<dbReference type="SUPFAM" id="SSF53822">
    <property type="entry name" value="Periplasmic binding protein-like I"/>
    <property type="match status" value="1"/>
</dbReference>
<protein>
    <submittedName>
        <fullName evidence="5">Degradation activator</fullName>
    </submittedName>
</protein>
<dbReference type="Pfam" id="PF00356">
    <property type="entry name" value="LacI"/>
    <property type="match status" value="1"/>
</dbReference>
<dbReference type="EMBL" id="QGQD01000036">
    <property type="protein sequence ID" value="TLD01605.1"/>
    <property type="molecule type" value="Genomic_DNA"/>
</dbReference>
<gene>
    <name evidence="5" type="primary">degA_2</name>
    <name evidence="5" type="ORF">DSM106044_01586</name>
</gene>
<comment type="caution">
    <text evidence="5">The sequence shown here is derived from an EMBL/GenBank/DDBJ whole genome shotgun (WGS) entry which is preliminary data.</text>
</comment>
<dbReference type="InterPro" id="IPR001761">
    <property type="entry name" value="Peripla_BP/Lac1_sug-bd_dom"/>
</dbReference>
<dbReference type="SUPFAM" id="SSF47413">
    <property type="entry name" value="lambda repressor-like DNA-binding domains"/>
    <property type="match status" value="1"/>
</dbReference>
<keyword evidence="6" id="KW-1185">Reference proteome</keyword>
<sequence length="335" mass="36998">MNIYDISKKAGVSIATVSRVLNGNEKVSANTRQKVLRVMEEESYSPNAFARGLGLNTMKTIGILCADSSDAYLASAVYYLEQELRRFGYDALLCCTGYDLDQKKKYLEILLSKRVDAIILAGSTFVEQADKNNEYLRFAARKVPLILLNGHLDAPGIYSSLCDDTAAVAGATERFLVSGRNKLLFLYRSQSYSGRRKLAGFLSAHSKRNIQVENSQMICFNGSIQEIKERLLTHYANCFPFNAVITSDDELAIGVLKFAKAAGLSIPRDLSIIGYNNSKIGICCDPELTTIDNKLEFSCNHAVSVLMSVLDGKKVPAKTVITAEIILRQSTDDHF</sequence>
<keyword evidence="2" id="KW-0238">DNA-binding</keyword>
<organism evidence="5 6">
    <name type="scientific">Robinsoniella peoriensis</name>
    <dbReference type="NCBI Taxonomy" id="180332"/>
    <lineage>
        <taxon>Bacteria</taxon>
        <taxon>Bacillati</taxon>
        <taxon>Bacillota</taxon>
        <taxon>Clostridia</taxon>
        <taxon>Lachnospirales</taxon>
        <taxon>Lachnospiraceae</taxon>
        <taxon>Robinsoniella</taxon>
    </lineage>
</organism>
<feature type="domain" description="HTH lacI-type" evidence="4">
    <location>
        <begin position="1"/>
        <end position="55"/>
    </location>
</feature>
<proteinExistence type="predicted"/>
<dbReference type="PRINTS" id="PR00036">
    <property type="entry name" value="HTHLACI"/>
</dbReference>
<dbReference type="PROSITE" id="PS50932">
    <property type="entry name" value="HTH_LACI_2"/>
    <property type="match status" value="1"/>
</dbReference>
<dbReference type="PANTHER" id="PTHR30146:SF109">
    <property type="entry name" value="HTH-TYPE TRANSCRIPTIONAL REGULATOR GALS"/>
    <property type="match status" value="1"/>
</dbReference>
<dbReference type="CDD" id="cd01392">
    <property type="entry name" value="HTH_LacI"/>
    <property type="match status" value="1"/>
</dbReference>
<dbReference type="Pfam" id="PF00532">
    <property type="entry name" value="Peripla_BP_1"/>
    <property type="match status" value="1"/>
</dbReference>
<dbReference type="InterPro" id="IPR010982">
    <property type="entry name" value="Lambda_DNA-bd_dom_sf"/>
</dbReference>
<evidence type="ECO:0000313" key="5">
    <source>
        <dbReference type="EMBL" id="TLD01605.1"/>
    </source>
</evidence>
<evidence type="ECO:0000256" key="2">
    <source>
        <dbReference type="ARBA" id="ARBA00023125"/>
    </source>
</evidence>
<evidence type="ECO:0000259" key="4">
    <source>
        <dbReference type="PROSITE" id="PS50932"/>
    </source>
</evidence>
<dbReference type="Gene3D" id="3.40.50.2300">
    <property type="match status" value="2"/>
</dbReference>
<keyword evidence="3" id="KW-0804">Transcription</keyword>
<dbReference type="STRING" id="180332.GCA_000797495_04702"/>
<name>A0A4U8Q9D0_9FIRM</name>
<dbReference type="CDD" id="cd06267">
    <property type="entry name" value="PBP1_LacI_sugar_binding-like"/>
    <property type="match status" value="1"/>
</dbReference>
<dbReference type="GO" id="GO:0003700">
    <property type="term" value="F:DNA-binding transcription factor activity"/>
    <property type="evidence" value="ECO:0007669"/>
    <property type="project" value="TreeGrafter"/>
</dbReference>
<dbReference type="RefSeq" id="WP_138002205.1">
    <property type="nucleotide sequence ID" value="NZ_QGQD01000036.1"/>
</dbReference>
<dbReference type="AlphaFoldDB" id="A0A4U8Q9D0"/>
<evidence type="ECO:0000313" key="6">
    <source>
        <dbReference type="Proteomes" id="UP000306509"/>
    </source>
</evidence>
<dbReference type="SMART" id="SM00354">
    <property type="entry name" value="HTH_LACI"/>
    <property type="match status" value="1"/>
</dbReference>
<dbReference type="PANTHER" id="PTHR30146">
    <property type="entry name" value="LACI-RELATED TRANSCRIPTIONAL REPRESSOR"/>
    <property type="match status" value="1"/>
</dbReference>
<dbReference type="Proteomes" id="UP000306509">
    <property type="component" value="Unassembled WGS sequence"/>
</dbReference>
<dbReference type="GO" id="GO:0000976">
    <property type="term" value="F:transcription cis-regulatory region binding"/>
    <property type="evidence" value="ECO:0007669"/>
    <property type="project" value="TreeGrafter"/>
</dbReference>
<dbReference type="InterPro" id="IPR028082">
    <property type="entry name" value="Peripla_BP_I"/>
</dbReference>